<dbReference type="InterPro" id="IPR011024">
    <property type="entry name" value="G_crystallin-like"/>
</dbReference>
<evidence type="ECO:0000313" key="2">
    <source>
        <dbReference type="Proteomes" id="UP000823405"/>
    </source>
</evidence>
<name>A0A9P6UFM2_9FUNG</name>
<dbReference type="EMBL" id="JAAAIN010002908">
    <property type="protein sequence ID" value="KAG0289153.1"/>
    <property type="molecule type" value="Genomic_DNA"/>
</dbReference>
<evidence type="ECO:0000313" key="1">
    <source>
        <dbReference type="EMBL" id="KAG0289153.1"/>
    </source>
</evidence>
<reference evidence="1" key="1">
    <citation type="journal article" date="2020" name="Fungal Divers.">
        <title>Resolving the Mortierellaceae phylogeny through synthesis of multi-gene phylogenetics and phylogenomics.</title>
        <authorList>
            <person name="Vandepol N."/>
            <person name="Liber J."/>
            <person name="Desiro A."/>
            <person name="Na H."/>
            <person name="Kennedy M."/>
            <person name="Barry K."/>
            <person name="Grigoriev I.V."/>
            <person name="Miller A.N."/>
            <person name="O'Donnell K."/>
            <person name="Stajich J.E."/>
            <person name="Bonito G."/>
        </authorList>
    </citation>
    <scope>NUCLEOTIDE SEQUENCE</scope>
    <source>
        <strain evidence="1">NVP60</strain>
    </source>
</reference>
<dbReference type="OrthoDB" id="5401396at2759"/>
<organism evidence="1 2">
    <name type="scientific">Linnemannia gamsii</name>
    <dbReference type="NCBI Taxonomy" id="64522"/>
    <lineage>
        <taxon>Eukaryota</taxon>
        <taxon>Fungi</taxon>
        <taxon>Fungi incertae sedis</taxon>
        <taxon>Mucoromycota</taxon>
        <taxon>Mortierellomycotina</taxon>
        <taxon>Mortierellomycetes</taxon>
        <taxon>Mortierellales</taxon>
        <taxon>Mortierellaceae</taxon>
        <taxon>Linnemannia</taxon>
    </lineage>
</organism>
<sequence length="132" mass="14645">MPQPKDILSSEPQQEIMQRQWYLQYKTNEMFKYVLVASALAAVSSAYNLLTVCNNANFSGNCVTWTGNLNTCYGVNEYNDAISSARVEGGIVCRLYRDAGCQGAGPLITGPAYNLEEQGFNDVTSSFYCYFT</sequence>
<gene>
    <name evidence="1" type="ORF">BGZ97_006562</name>
</gene>
<keyword evidence="2" id="KW-1185">Reference proteome</keyword>
<dbReference type="AlphaFoldDB" id="A0A9P6UFM2"/>
<dbReference type="Proteomes" id="UP000823405">
    <property type="component" value="Unassembled WGS sequence"/>
</dbReference>
<protein>
    <submittedName>
        <fullName evidence="1">Uncharacterized protein</fullName>
    </submittedName>
</protein>
<comment type="caution">
    <text evidence="1">The sequence shown here is derived from an EMBL/GenBank/DDBJ whole genome shotgun (WGS) entry which is preliminary data.</text>
</comment>
<proteinExistence type="predicted"/>
<dbReference type="Pfam" id="PF03995">
    <property type="entry name" value="Inhibitor_I36"/>
    <property type="match status" value="1"/>
</dbReference>
<accession>A0A9P6UFM2</accession>
<dbReference type="SUPFAM" id="SSF49695">
    <property type="entry name" value="gamma-Crystallin-like"/>
    <property type="match status" value="1"/>
</dbReference>
<dbReference type="Gene3D" id="2.60.20.10">
    <property type="entry name" value="Crystallins"/>
    <property type="match status" value="1"/>
</dbReference>